<evidence type="ECO:0000256" key="7">
    <source>
        <dbReference type="ARBA" id="ARBA00023163"/>
    </source>
</evidence>
<dbReference type="PANTHER" id="PTHR46174:SF1">
    <property type="entry name" value="CXXC-TYPE ZINC FINGER PROTEIN 1"/>
    <property type="match status" value="1"/>
</dbReference>
<feature type="domain" description="PHD-type" evidence="13">
    <location>
        <begin position="52"/>
        <end position="102"/>
    </location>
</feature>
<dbReference type="PROSITE" id="PS50016">
    <property type="entry name" value="ZF_PHD_2"/>
    <property type="match status" value="1"/>
</dbReference>
<dbReference type="Gene3D" id="2.60.120.650">
    <property type="entry name" value="Cupin"/>
    <property type="match status" value="1"/>
</dbReference>
<dbReference type="InterPro" id="IPR001965">
    <property type="entry name" value="Znf_PHD"/>
</dbReference>
<dbReference type="EMBL" id="CAWYQH010000130">
    <property type="protein sequence ID" value="CAK8692307.1"/>
    <property type="molecule type" value="Genomic_DNA"/>
</dbReference>
<keyword evidence="11" id="KW-0175">Coiled coil</keyword>
<gene>
    <name evidence="15" type="ORF">CVLEPA_LOCUS25028</name>
</gene>
<feature type="compositionally biased region" description="Basic and acidic residues" evidence="12">
    <location>
        <begin position="134"/>
        <end position="151"/>
    </location>
</feature>
<evidence type="ECO:0000256" key="4">
    <source>
        <dbReference type="ARBA" id="ARBA00022833"/>
    </source>
</evidence>
<dbReference type="InterPro" id="IPR019786">
    <property type="entry name" value="Zinc_finger_PHD-type_CS"/>
</dbReference>
<evidence type="ECO:0000256" key="11">
    <source>
        <dbReference type="SAM" id="Coils"/>
    </source>
</evidence>
<sequence length="668" mass="77351">MEEVRKKEAVLHHDIARRFEVPERKVKLAKYLDTNKPRKTTFKMSDSDAVDSVYCICRTSDIERFMIMCDECQEWFHGDCIKITEKEAKHIKYFYCKSCRVKNPFLRIKYRKSKKKDEKERERPDKRRPMKDKKKIDKKEKLKKKISDVHKSASTPALSELLAKSGKYERDEAWEPAALTSRRSSMQEKKHSTIKIYSSDEDDKVDVVVPAPALEKDLEHQKKDAQGEKLVKKESLSLVDAEVKNEADLVGKDVTDHNISMKKGKNKTKKRCGKCENCLRKENCGVCDICFDRERFGPASKPKKCRLRRCLNKKSKKSKQKFKDDLKRKGGSKTDDMGPVKYLKTEIPQFTSQNMFRNMMLNDGYGATKQCFGPGCTNSATPSSKYCSEACGRRLARDRLYHILPQRIQQWNSTPTVANDTGRVELERIRSRMVQARNELEALELKFRKLESIIAAGKSLTIDKKQSDHDEESEGDSDQSIYCVVCGQTVTFKNAIKHMDKCYIKIESQMSFGSVYPTRIEGSQRLFCDVYNEQQQTYCKRLQVLCPEHTKEPKVAEDEVCGCPLSCDVYGPSSPSKPSHFCRLAKRKCNKHFKWETMYRAEVDLQRIRQWLKIDEIFDEERRIKTAMASRAGVVSLLLHQTIVHDPHCADMRTKPSVSKKPAYRLLI</sequence>
<evidence type="ECO:0000256" key="1">
    <source>
        <dbReference type="ARBA" id="ARBA00004123"/>
    </source>
</evidence>
<accession>A0ABP0GL14</accession>
<evidence type="ECO:0000256" key="9">
    <source>
        <dbReference type="ARBA" id="ARBA00023828"/>
    </source>
</evidence>
<dbReference type="PROSITE" id="PS51058">
    <property type="entry name" value="ZF_CXXC"/>
    <property type="match status" value="1"/>
</dbReference>
<comment type="caution">
    <text evidence="15">The sequence shown here is derived from an EMBL/GenBank/DDBJ whole genome shotgun (WGS) entry which is preliminary data.</text>
</comment>
<feature type="compositionally biased region" description="Basic and acidic residues" evidence="12">
    <location>
        <begin position="115"/>
        <end position="127"/>
    </location>
</feature>
<protein>
    <recommendedName>
        <fullName evidence="9">CXXC-type zinc finger protein 1</fullName>
    </recommendedName>
</protein>
<dbReference type="InterPro" id="IPR002857">
    <property type="entry name" value="Znf_CXXC"/>
</dbReference>
<dbReference type="CDD" id="cd15553">
    <property type="entry name" value="PHD_Cfp1"/>
    <property type="match status" value="1"/>
</dbReference>
<evidence type="ECO:0000313" key="16">
    <source>
        <dbReference type="Proteomes" id="UP001642483"/>
    </source>
</evidence>
<proteinExistence type="predicted"/>
<evidence type="ECO:0000256" key="5">
    <source>
        <dbReference type="ARBA" id="ARBA00023015"/>
    </source>
</evidence>
<keyword evidence="8" id="KW-0539">Nucleus</keyword>
<dbReference type="InterPro" id="IPR022056">
    <property type="entry name" value="CpG-bd_C"/>
</dbReference>
<dbReference type="InterPro" id="IPR019787">
    <property type="entry name" value="Znf_PHD-finger"/>
</dbReference>
<feature type="region of interest" description="Disordered" evidence="12">
    <location>
        <begin position="316"/>
        <end position="339"/>
    </location>
</feature>
<feature type="region of interest" description="Disordered" evidence="12">
    <location>
        <begin position="112"/>
        <end position="151"/>
    </location>
</feature>
<dbReference type="Pfam" id="PF00628">
    <property type="entry name" value="PHD"/>
    <property type="match status" value="1"/>
</dbReference>
<keyword evidence="7" id="KW-0804">Transcription</keyword>
<dbReference type="SUPFAM" id="SSF57903">
    <property type="entry name" value="FYVE/PHD zinc finger"/>
    <property type="match status" value="1"/>
</dbReference>
<keyword evidence="16" id="KW-1185">Reference proteome</keyword>
<evidence type="ECO:0000256" key="10">
    <source>
        <dbReference type="PROSITE-ProRule" id="PRU00509"/>
    </source>
</evidence>
<dbReference type="Pfam" id="PF12269">
    <property type="entry name" value="CpG_bind_C"/>
    <property type="match status" value="1"/>
</dbReference>
<feature type="domain" description="CXXC-type" evidence="14">
    <location>
        <begin position="265"/>
        <end position="311"/>
    </location>
</feature>
<evidence type="ECO:0000256" key="8">
    <source>
        <dbReference type="ARBA" id="ARBA00023242"/>
    </source>
</evidence>
<dbReference type="PANTHER" id="PTHR46174">
    <property type="entry name" value="CXXC-TYPE ZINC FINGER PROTEIN 1"/>
    <property type="match status" value="1"/>
</dbReference>
<keyword evidence="2" id="KW-0479">Metal-binding</keyword>
<evidence type="ECO:0000256" key="12">
    <source>
        <dbReference type="SAM" id="MobiDB-lite"/>
    </source>
</evidence>
<comment type="subcellular location">
    <subcellularLocation>
        <location evidence="1">Nucleus</location>
    </subcellularLocation>
</comment>
<keyword evidence="6" id="KW-0238">DNA-binding</keyword>
<dbReference type="InterPro" id="IPR011011">
    <property type="entry name" value="Znf_FYVE_PHD"/>
</dbReference>
<keyword evidence="5" id="KW-0805">Transcription regulation</keyword>
<dbReference type="Pfam" id="PF02008">
    <property type="entry name" value="zf-CXXC"/>
    <property type="match status" value="1"/>
</dbReference>
<dbReference type="InterPro" id="IPR037869">
    <property type="entry name" value="Spp1/CFP1"/>
</dbReference>
<evidence type="ECO:0000256" key="6">
    <source>
        <dbReference type="ARBA" id="ARBA00023125"/>
    </source>
</evidence>
<dbReference type="PROSITE" id="PS01359">
    <property type="entry name" value="ZF_PHD_1"/>
    <property type="match status" value="1"/>
</dbReference>
<keyword evidence="4" id="KW-0862">Zinc</keyword>
<evidence type="ECO:0000313" key="15">
    <source>
        <dbReference type="EMBL" id="CAK8692307.1"/>
    </source>
</evidence>
<dbReference type="SMART" id="SM00249">
    <property type="entry name" value="PHD"/>
    <property type="match status" value="1"/>
</dbReference>
<feature type="coiled-coil region" evidence="11">
    <location>
        <begin position="426"/>
        <end position="453"/>
    </location>
</feature>
<dbReference type="Proteomes" id="UP001642483">
    <property type="component" value="Unassembled WGS sequence"/>
</dbReference>
<feature type="compositionally biased region" description="Basic and acidic residues" evidence="12">
    <location>
        <begin position="321"/>
        <end position="338"/>
    </location>
</feature>
<evidence type="ECO:0000256" key="2">
    <source>
        <dbReference type="ARBA" id="ARBA00022723"/>
    </source>
</evidence>
<reference evidence="15 16" key="1">
    <citation type="submission" date="2024-02" db="EMBL/GenBank/DDBJ databases">
        <authorList>
            <person name="Daric V."/>
            <person name="Darras S."/>
        </authorList>
    </citation>
    <scope>NUCLEOTIDE SEQUENCE [LARGE SCALE GENOMIC DNA]</scope>
</reference>
<evidence type="ECO:0000259" key="13">
    <source>
        <dbReference type="PROSITE" id="PS50016"/>
    </source>
</evidence>
<organism evidence="15 16">
    <name type="scientific">Clavelina lepadiformis</name>
    <name type="common">Light-bulb sea squirt</name>
    <name type="synonym">Ascidia lepadiformis</name>
    <dbReference type="NCBI Taxonomy" id="159417"/>
    <lineage>
        <taxon>Eukaryota</taxon>
        <taxon>Metazoa</taxon>
        <taxon>Chordata</taxon>
        <taxon>Tunicata</taxon>
        <taxon>Ascidiacea</taxon>
        <taxon>Aplousobranchia</taxon>
        <taxon>Clavelinidae</taxon>
        <taxon>Clavelina</taxon>
    </lineage>
</organism>
<name>A0ABP0GL14_CLALP</name>
<evidence type="ECO:0000259" key="14">
    <source>
        <dbReference type="PROSITE" id="PS51058"/>
    </source>
</evidence>
<evidence type="ECO:0000256" key="3">
    <source>
        <dbReference type="ARBA" id="ARBA00022771"/>
    </source>
</evidence>
<keyword evidence="3 10" id="KW-0863">Zinc-finger</keyword>